<gene>
    <name evidence="2" type="primary">AUGUSTUS-3.0.2_11716</name>
    <name evidence="2" type="ORF">TcasGA2_TC011716</name>
</gene>
<evidence type="ECO:0008006" key="4">
    <source>
        <dbReference type="Google" id="ProtNLM"/>
    </source>
</evidence>
<evidence type="ECO:0000256" key="1">
    <source>
        <dbReference type="SAM" id="SignalP"/>
    </source>
</evidence>
<reference evidence="2 3" key="1">
    <citation type="journal article" date="2008" name="Nature">
        <title>The genome of the model beetle and pest Tribolium castaneum.</title>
        <authorList>
            <consortium name="Tribolium Genome Sequencing Consortium"/>
            <person name="Richards S."/>
            <person name="Gibbs R.A."/>
            <person name="Weinstock G.M."/>
            <person name="Brown S.J."/>
            <person name="Denell R."/>
            <person name="Beeman R.W."/>
            <person name="Gibbs R."/>
            <person name="Beeman R.W."/>
            <person name="Brown S.J."/>
            <person name="Bucher G."/>
            <person name="Friedrich M."/>
            <person name="Grimmelikhuijzen C.J."/>
            <person name="Klingler M."/>
            <person name="Lorenzen M."/>
            <person name="Richards S."/>
            <person name="Roth S."/>
            <person name="Schroder R."/>
            <person name="Tautz D."/>
            <person name="Zdobnov E.M."/>
            <person name="Muzny D."/>
            <person name="Gibbs R.A."/>
            <person name="Weinstock G.M."/>
            <person name="Attaway T."/>
            <person name="Bell S."/>
            <person name="Buhay C.J."/>
            <person name="Chandrabose M.N."/>
            <person name="Chavez D."/>
            <person name="Clerk-Blankenburg K.P."/>
            <person name="Cree A."/>
            <person name="Dao M."/>
            <person name="Davis C."/>
            <person name="Chacko J."/>
            <person name="Dinh H."/>
            <person name="Dugan-Rocha S."/>
            <person name="Fowler G."/>
            <person name="Garner T.T."/>
            <person name="Garnes J."/>
            <person name="Gnirke A."/>
            <person name="Hawes A."/>
            <person name="Hernandez J."/>
            <person name="Hines S."/>
            <person name="Holder M."/>
            <person name="Hume J."/>
            <person name="Jhangiani S.N."/>
            <person name="Joshi V."/>
            <person name="Khan Z.M."/>
            <person name="Jackson L."/>
            <person name="Kovar C."/>
            <person name="Kowis A."/>
            <person name="Lee S."/>
            <person name="Lewis L.R."/>
            <person name="Margolis J."/>
            <person name="Morgan M."/>
            <person name="Nazareth L.V."/>
            <person name="Nguyen N."/>
            <person name="Okwuonu G."/>
            <person name="Parker D."/>
            <person name="Richards S."/>
            <person name="Ruiz S.J."/>
            <person name="Santibanez J."/>
            <person name="Savard J."/>
            <person name="Scherer S.E."/>
            <person name="Schneider B."/>
            <person name="Sodergren E."/>
            <person name="Tautz D."/>
            <person name="Vattahil S."/>
            <person name="Villasana D."/>
            <person name="White C.S."/>
            <person name="Wright R."/>
            <person name="Park Y."/>
            <person name="Beeman R.W."/>
            <person name="Lord J."/>
            <person name="Oppert B."/>
            <person name="Lorenzen M."/>
            <person name="Brown S."/>
            <person name="Wang L."/>
            <person name="Savard J."/>
            <person name="Tautz D."/>
            <person name="Richards S."/>
            <person name="Weinstock G."/>
            <person name="Gibbs R.A."/>
            <person name="Liu Y."/>
            <person name="Worley K."/>
            <person name="Weinstock G."/>
            <person name="Elsik C.G."/>
            <person name="Reese J.T."/>
            <person name="Elhaik E."/>
            <person name="Landan G."/>
            <person name="Graur D."/>
            <person name="Arensburger P."/>
            <person name="Atkinson P."/>
            <person name="Beeman R.W."/>
            <person name="Beidler J."/>
            <person name="Brown S.J."/>
            <person name="Demuth J.P."/>
            <person name="Drury D.W."/>
            <person name="Du Y.Z."/>
            <person name="Fujiwara H."/>
            <person name="Lorenzen M."/>
            <person name="Maselli V."/>
            <person name="Osanai M."/>
            <person name="Park Y."/>
            <person name="Robertson H.M."/>
            <person name="Tu Z."/>
            <person name="Wang J.J."/>
            <person name="Wang S."/>
            <person name="Richards S."/>
            <person name="Song H."/>
            <person name="Zhang L."/>
            <person name="Sodergren E."/>
            <person name="Werner D."/>
            <person name="Stanke M."/>
            <person name="Morgenstern B."/>
            <person name="Solovyev V."/>
            <person name="Kosarev P."/>
            <person name="Brown G."/>
            <person name="Chen H.C."/>
            <person name="Ermolaeva O."/>
            <person name="Hlavina W."/>
            <person name="Kapustin Y."/>
            <person name="Kiryutin B."/>
            <person name="Kitts P."/>
            <person name="Maglott D."/>
            <person name="Pruitt K."/>
            <person name="Sapojnikov V."/>
            <person name="Souvorov A."/>
            <person name="Mackey A.J."/>
            <person name="Waterhouse R.M."/>
            <person name="Wyder S."/>
            <person name="Zdobnov E.M."/>
            <person name="Zdobnov E.M."/>
            <person name="Wyder S."/>
            <person name="Kriventseva E.V."/>
            <person name="Kadowaki T."/>
            <person name="Bork P."/>
            <person name="Aranda M."/>
            <person name="Bao R."/>
            <person name="Beermann A."/>
            <person name="Berns N."/>
            <person name="Bolognesi R."/>
            <person name="Bonneton F."/>
            <person name="Bopp D."/>
            <person name="Brown S.J."/>
            <person name="Bucher G."/>
            <person name="Butts T."/>
            <person name="Chaumot A."/>
            <person name="Denell R.E."/>
            <person name="Ferrier D.E."/>
            <person name="Friedrich M."/>
            <person name="Gordon C.M."/>
            <person name="Jindra M."/>
            <person name="Klingler M."/>
            <person name="Lan Q."/>
            <person name="Lattorff H.M."/>
            <person name="Laudet V."/>
            <person name="von Levetsow C."/>
            <person name="Liu Z."/>
            <person name="Lutz R."/>
            <person name="Lynch J.A."/>
            <person name="da Fonseca R.N."/>
            <person name="Posnien N."/>
            <person name="Reuter R."/>
            <person name="Roth S."/>
            <person name="Savard J."/>
            <person name="Schinko J.B."/>
            <person name="Schmitt C."/>
            <person name="Schoppmeier M."/>
            <person name="Schroder R."/>
            <person name="Shippy T.D."/>
            <person name="Simonnet F."/>
            <person name="Marques-Souza H."/>
            <person name="Tautz D."/>
            <person name="Tomoyasu Y."/>
            <person name="Trauner J."/>
            <person name="Van der Zee M."/>
            <person name="Vervoort M."/>
            <person name="Wittkopp N."/>
            <person name="Wimmer E.A."/>
            <person name="Yang X."/>
            <person name="Jones A.K."/>
            <person name="Sattelle D.B."/>
            <person name="Ebert P.R."/>
            <person name="Nelson D."/>
            <person name="Scott J.G."/>
            <person name="Beeman R.W."/>
            <person name="Muthukrishnan S."/>
            <person name="Kramer K.J."/>
            <person name="Arakane Y."/>
            <person name="Beeman R.W."/>
            <person name="Zhu Q."/>
            <person name="Hogenkamp D."/>
            <person name="Dixit R."/>
            <person name="Oppert B."/>
            <person name="Jiang H."/>
            <person name="Zou Z."/>
            <person name="Marshall J."/>
            <person name="Elpidina E."/>
            <person name="Vinokurov K."/>
            <person name="Oppert C."/>
            <person name="Zou Z."/>
            <person name="Evans J."/>
            <person name="Lu Z."/>
            <person name="Zhao P."/>
            <person name="Sumathipala N."/>
            <person name="Altincicek B."/>
            <person name="Vilcinskas A."/>
            <person name="Williams M."/>
            <person name="Hultmark D."/>
            <person name="Hetru C."/>
            <person name="Jiang H."/>
            <person name="Grimmelikhuijzen C.J."/>
            <person name="Hauser F."/>
            <person name="Cazzamali G."/>
            <person name="Williamson M."/>
            <person name="Park Y."/>
            <person name="Li B."/>
            <person name="Tanaka Y."/>
            <person name="Predel R."/>
            <person name="Neupert S."/>
            <person name="Schachtner J."/>
            <person name="Verleyen P."/>
            <person name="Raible F."/>
            <person name="Bork P."/>
            <person name="Friedrich M."/>
            <person name="Walden K.K."/>
            <person name="Robertson H.M."/>
            <person name="Angeli S."/>
            <person name="Foret S."/>
            <person name="Bucher G."/>
            <person name="Schuetz S."/>
            <person name="Maleszka R."/>
            <person name="Wimmer E.A."/>
            <person name="Beeman R.W."/>
            <person name="Lorenzen M."/>
            <person name="Tomoyasu Y."/>
            <person name="Miller S.C."/>
            <person name="Grossmann D."/>
            <person name="Bucher G."/>
        </authorList>
    </citation>
    <scope>NUCLEOTIDE SEQUENCE [LARGE SCALE GENOMIC DNA]</scope>
    <source>
        <strain evidence="2 3">Georgia GA2</strain>
    </source>
</reference>
<evidence type="ECO:0000313" key="3">
    <source>
        <dbReference type="Proteomes" id="UP000007266"/>
    </source>
</evidence>
<dbReference type="InterPro" id="IPR009832">
    <property type="entry name" value="DUF1397"/>
</dbReference>
<dbReference type="PhylomeDB" id="D6X0C3"/>
<organism evidence="2 3">
    <name type="scientific">Tribolium castaneum</name>
    <name type="common">Red flour beetle</name>
    <dbReference type="NCBI Taxonomy" id="7070"/>
    <lineage>
        <taxon>Eukaryota</taxon>
        <taxon>Metazoa</taxon>
        <taxon>Ecdysozoa</taxon>
        <taxon>Arthropoda</taxon>
        <taxon>Hexapoda</taxon>
        <taxon>Insecta</taxon>
        <taxon>Pterygota</taxon>
        <taxon>Neoptera</taxon>
        <taxon>Endopterygota</taxon>
        <taxon>Coleoptera</taxon>
        <taxon>Polyphaga</taxon>
        <taxon>Cucujiformia</taxon>
        <taxon>Tenebrionidae</taxon>
        <taxon>Tenebrionidae incertae sedis</taxon>
        <taxon>Tribolium</taxon>
    </lineage>
</organism>
<protein>
    <recommendedName>
        <fullName evidence="4">27 kDa hemolymph protein-like Protein</fullName>
    </recommendedName>
</protein>
<keyword evidence="3" id="KW-1185">Reference proteome</keyword>
<dbReference type="OrthoDB" id="6757185at2759"/>
<feature type="signal peptide" evidence="1">
    <location>
        <begin position="1"/>
        <end position="19"/>
    </location>
</feature>
<evidence type="ECO:0000313" key="2">
    <source>
        <dbReference type="EMBL" id="EFA09597.1"/>
    </source>
</evidence>
<dbReference type="AlphaFoldDB" id="D6X0C3"/>
<dbReference type="InParanoid" id="D6X0C3"/>
<dbReference type="Pfam" id="PF07165">
    <property type="entry name" value="DUF1397"/>
    <property type="match status" value="1"/>
</dbReference>
<accession>D6X0C3</accession>
<dbReference type="HOGENOM" id="CLU_1186365_0_0_1"/>
<feature type="chain" id="PRO_5003090171" description="27 kDa hemolymph protein-like Protein" evidence="1">
    <location>
        <begin position="20"/>
        <end position="234"/>
    </location>
</feature>
<dbReference type="EMBL" id="KQ971372">
    <property type="protein sequence ID" value="EFA09597.1"/>
    <property type="molecule type" value="Genomic_DNA"/>
</dbReference>
<name>D6X0C3_TRICA</name>
<reference evidence="2 3" key="2">
    <citation type="journal article" date="2010" name="Nucleic Acids Res.">
        <title>BeetleBase in 2010: revisions to provide comprehensive genomic information for Tribolium castaneum.</title>
        <authorList>
            <person name="Kim H.S."/>
            <person name="Murphy T."/>
            <person name="Xia J."/>
            <person name="Caragea D."/>
            <person name="Park Y."/>
            <person name="Beeman R.W."/>
            <person name="Lorenzen M.D."/>
            <person name="Butcher S."/>
            <person name="Manak J.R."/>
            <person name="Brown S.J."/>
        </authorList>
    </citation>
    <scope>GENOME REANNOTATION</scope>
    <source>
        <strain evidence="2 3">Georgia GA2</strain>
    </source>
</reference>
<proteinExistence type="predicted"/>
<sequence length="234" mass="26102">MKITSFLVVAGLVLASVAGQQGNSSDKISRFIYDRCRVYSTDASAYDDIKTHLGQFGDYLSYAASLLPNGKEQFCNDERPTLARLAAQLAHDVKPCLPKDEKYLPKFMVESFTSFLDFVCSQRTIENFFSTQGADCRQNLKLNQEGQQVGNCFTKLFARFSDVVRKDDLCLDLKASKKCFSEAIARSCPDFAAFESLNNRFFQAIRKPCNSAISIGFSSVLLLLASFTSTKLFS</sequence>
<dbReference type="KEGG" id="tca:655733"/>
<keyword evidence="1" id="KW-0732">Signal</keyword>
<dbReference type="OMA" id="CNDERPT"/>
<dbReference type="Proteomes" id="UP000007266">
    <property type="component" value="Linkage group 9"/>
</dbReference>